<keyword evidence="6" id="KW-0418">Kinase</keyword>
<name>A0AAD4QDE9_9AGAM</name>
<feature type="domain" description="Protein kinase" evidence="10">
    <location>
        <begin position="11"/>
        <end position="370"/>
    </location>
</feature>
<evidence type="ECO:0000256" key="8">
    <source>
        <dbReference type="ARBA" id="ARBA00023212"/>
    </source>
</evidence>
<dbReference type="GO" id="GO:0000922">
    <property type="term" value="C:spindle pole"/>
    <property type="evidence" value="ECO:0007669"/>
    <property type="project" value="UniProtKB-SubCell"/>
</dbReference>
<accession>A0AAD4QDE9</accession>
<evidence type="ECO:0000256" key="3">
    <source>
        <dbReference type="ARBA" id="ARBA00010886"/>
    </source>
</evidence>
<dbReference type="Gene3D" id="1.10.510.10">
    <property type="entry name" value="Transferase(Phosphotransferase) domain 1"/>
    <property type="match status" value="1"/>
</dbReference>
<keyword evidence="7" id="KW-0067">ATP-binding</keyword>
<feature type="compositionally biased region" description="Polar residues" evidence="9">
    <location>
        <begin position="1"/>
        <end position="13"/>
    </location>
</feature>
<protein>
    <recommendedName>
        <fullName evidence="10">Protein kinase domain-containing protein</fullName>
    </recommendedName>
</protein>
<reference evidence="11" key="1">
    <citation type="submission" date="2022-01" db="EMBL/GenBank/DDBJ databases">
        <title>Comparative genomics reveals a dynamic genome evolution in the ectomycorrhizal milk-cap (Lactarius) mushrooms.</title>
        <authorList>
            <consortium name="DOE Joint Genome Institute"/>
            <person name="Lebreton A."/>
            <person name="Tang N."/>
            <person name="Kuo A."/>
            <person name="LaButti K."/>
            <person name="Drula E."/>
            <person name="Barry K."/>
            <person name="Clum A."/>
            <person name="Lipzen A."/>
            <person name="Mousain D."/>
            <person name="Ng V."/>
            <person name="Wang R."/>
            <person name="Wang X."/>
            <person name="Dai Y."/>
            <person name="Henrissat B."/>
            <person name="Grigoriev I.V."/>
            <person name="Guerin-Laguette A."/>
            <person name="Yu F."/>
            <person name="Martin F.M."/>
        </authorList>
    </citation>
    <scope>NUCLEOTIDE SEQUENCE</scope>
    <source>
        <strain evidence="11">QP</strain>
    </source>
</reference>
<comment type="caution">
    <text evidence="11">The sequence shown here is derived from an EMBL/GenBank/DDBJ whole genome shotgun (WGS) entry which is preliminary data.</text>
</comment>
<keyword evidence="5" id="KW-0547">Nucleotide-binding</keyword>
<organism evidence="11 12">
    <name type="scientific">Lactarius akahatsu</name>
    <dbReference type="NCBI Taxonomy" id="416441"/>
    <lineage>
        <taxon>Eukaryota</taxon>
        <taxon>Fungi</taxon>
        <taxon>Dikarya</taxon>
        <taxon>Basidiomycota</taxon>
        <taxon>Agaricomycotina</taxon>
        <taxon>Agaricomycetes</taxon>
        <taxon>Russulales</taxon>
        <taxon>Russulaceae</taxon>
        <taxon>Lactarius</taxon>
    </lineage>
</organism>
<dbReference type="InterPro" id="IPR000719">
    <property type="entry name" value="Prot_kinase_dom"/>
</dbReference>
<dbReference type="GO" id="GO:0004674">
    <property type="term" value="F:protein serine/threonine kinase activity"/>
    <property type="evidence" value="ECO:0007669"/>
    <property type="project" value="TreeGrafter"/>
</dbReference>
<dbReference type="GO" id="GO:0005524">
    <property type="term" value="F:ATP binding"/>
    <property type="evidence" value="ECO:0007669"/>
    <property type="project" value="UniProtKB-KW"/>
</dbReference>
<keyword evidence="8" id="KW-0963">Cytoplasm</keyword>
<evidence type="ECO:0000256" key="5">
    <source>
        <dbReference type="ARBA" id="ARBA00022741"/>
    </source>
</evidence>
<comment type="subcellular location">
    <subcellularLocation>
        <location evidence="1">Cytoplasm</location>
        <location evidence="1">Cytoskeleton</location>
        <location evidence="1">Microtubule organizing center</location>
        <location evidence="1">Centrosome</location>
    </subcellularLocation>
    <subcellularLocation>
        <location evidence="2">Cytoplasm</location>
        <location evidence="2">Cytoskeleton</location>
        <location evidence="2">Spindle pole</location>
    </subcellularLocation>
</comment>
<evidence type="ECO:0000313" key="12">
    <source>
        <dbReference type="Proteomes" id="UP001201163"/>
    </source>
</evidence>
<dbReference type="PANTHER" id="PTHR43289:SF33">
    <property type="entry name" value="SERINE_THREONINE KINASE 31"/>
    <property type="match status" value="1"/>
</dbReference>
<evidence type="ECO:0000313" key="11">
    <source>
        <dbReference type="EMBL" id="KAH8990994.1"/>
    </source>
</evidence>
<sequence length="370" mass="43600">MPQSAPLPNSNERQGGLGTRERGTLVKSELWWRDHYYDFEERGYRLRPRYHPRWKPSWINSKKDFFSVEDGQPTITRAVMDAVRVRDGLPVMLKRLFPDEGPYELEINQLFSSPELANDPRNHCTPLLDLIQLQGTESHKIVVFQLLRPFDCPRFQTFGEFVAFFTQICEGLQFMHQHNVAHRDCTANNVMFEPSKMYPTGFHPVKRDRNRDFKGKATAYTRTQRPPRYLFIDLGLSRRYPTRDIIDEPLHGGDRTAPEIKSRKWSNPFHTDVYYIGNLVREEFIRKYHGFRFMEELIDAMTNEDPAKRPSIEEVIERFTVVLGSLRSTKLRSALTSKKLPRIFSVIWQARQYFRTIQYTLLRQAAIPNP</sequence>
<gene>
    <name evidence="11" type="ORF">EDB92DRAFT_1862499</name>
</gene>
<keyword evidence="12" id="KW-1185">Reference proteome</keyword>
<dbReference type="EMBL" id="JAKELL010000028">
    <property type="protein sequence ID" value="KAH8990994.1"/>
    <property type="molecule type" value="Genomic_DNA"/>
</dbReference>
<evidence type="ECO:0000256" key="2">
    <source>
        <dbReference type="ARBA" id="ARBA00004647"/>
    </source>
</evidence>
<evidence type="ECO:0000259" key="10">
    <source>
        <dbReference type="PROSITE" id="PS50011"/>
    </source>
</evidence>
<dbReference type="PROSITE" id="PS50011">
    <property type="entry name" value="PROTEIN_KINASE_DOM"/>
    <property type="match status" value="1"/>
</dbReference>
<evidence type="ECO:0000256" key="1">
    <source>
        <dbReference type="ARBA" id="ARBA00004300"/>
    </source>
</evidence>
<dbReference type="Proteomes" id="UP001201163">
    <property type="component" value="Unassembled WGS sequence"/>
</dbReference>
<keyword evidence="4" id="KW-0808">Transferase</keyword>
<evidence type="ECO:0000256" key="6">
    <source>
        <dbReference type="ARBA" id="ARBA00022777"/>
    </source>
</evidence>
<keyword evidence="8" id="KW-0206">Cytoskeleton</keyword>
<comment type="similarity">
    <text evidence="3">Belongs to the protein kinase superfamily. NEK Ser/Thr protein kinase family. NIMA subfamily.</text>
</comment>
<dbReference type="SMART" id="SM00220">
    <property type="entry name" value="S_TKc"/>
    <property type="match status" value="1"/>
</dbReference>
<proteinExistence type="inferred from homology"/>
<dbReference type="InterPro" id="IPR001245">
    <property type="entry name" value="Ser-Thr/Tyr_kinase_cat_dom"/>
</dbReference>
<evidence type="ECO:0000256" key="9">
    <source>
        <dbReference type="SAM" id="MobiDB-lite"/>
    </source>
</evidence>
<evidence type="ECO:0000256" key="7">
    <source>
        <dbReference type="ARBA" id="ARBA00022840"/>
    </source>
</evidence>
<dbReference type="SUPFAM" id="SSF56112">
    <property type="entry name" value="Protein kinase-like (PK-like)"/>
    <property type="match status" value="1"/>
</dbReference>
<dbReference type="AlphaFoldDB" id="A0AAD4QDE9"/>
<dbReference type="PANTHER" id="PTHR43289">
    <property type="entry name" value="MITOGEN-ACTIVATED PROTEIN KINASE KINASE KINASE 20-RELATED"/>
    <property type="match status" value="1"/>
</dbReference>
<dbReference type="Pfam" id="PF07714">
    <property type="entry name" value="PK_Tyr_Ser-Thr"/>
    <property type="match status" value="1"/>
</dbReference>
<evidence type="ECO:0000256" key="4">
    <source>
        <dbReference type="ARBA" id="ARBA00022679"/>
    </source>
</evidence>
<feature type="region of interest" description="Disordered" evidence="9">
    <location>
        <begin position="1"/>
        <end position="20"/>
    </location>
</feature>
<dbReference type="InterPro" id="IPR011009">
    <property type="entry name" value="Kinase-like_dom_sf"/>
</dbReference>